<sequence length="326" mass="37462">MVHRKQWDVDMNNTQFWHHENWLSDASTWIEQQLRLRNVEPKSPVEKVSGWALGQILRQSTNRGVYYFKATALLPLFSNEAQLCLLLAKLYPEVVPTVVAADIQRQLMLTESFGVAFCENESLSTWAEAFFAFSQLQVNTINNIESLKEHGCLYRPIEKLPLQLTDVFACDAIKAMLPRHIKSDANVIISAVHQAVEALQIFELPESLVHGDLHIENIARKHNSFMFFDWSDACISHPFIDGTYIYRMAKSKEKDKIVNAYLAPWHDFLPIERLTCAWQTAEIVCYAHQAVSYASMFTCIPEQGKVDLQMAFEHAFQRLHQKALSC</sequence>
<dbReference type="SUPFAM" id="SSF56112">
    <property type="entry name" value="Protein kinase-like (PK-like)"/>
    <property type="match status" value="1"/>
</dbReference>
<dbReference type="InterPro" id="IPR011009">
    <property type="entry name" value="Kinase-like_dom_sf"/>
</dbReference>
<evidence type="ECO:0000313" key="2">
    <source>
        <dbReference type="EMBL" id="GGI86144.1"/>
    </source>
</evidence>
<dbReference type="Proteomes" id="UP000613743">
    <property type="component" value="Unassembled WGS sequence"/>
</dbReference>
<reference evidence="2" key="1">
    <citation type="journal article" date="2014" name="Int. J. Syst. Evol. Microbiol.">
        <title>Complete genome sequence of Corynebacterium casei LMG S-19264T (=DSM 44701T), isolated from a smear-ripened cheese.</title>
        <authorList>
            <consortium name="US DOE Joint Genome Institute (JGI-PGF)"/>
            <person name="Walter F."/>
            <person name="Albersmeier A."/>
            <person name="Kalinowski J."/>
            <person name="Ruckert C."/>
        </authorList>
    </citation>
    <scope>NUCLEOTIDE SEQUENCE</scope>
    <source>
        <strain evidence="2">JCM 30804</strain>
    </source>
</reference>
<protein>
    <recommendedName>
        <fullName evidence="1">Aminoglycoside phosphotransferase domain-containing protein</fullName>
    </recommendedName>
</protein>
<dbReference type="Gene3D" id="3.90.1200.10">
    <property type="match status" value="1"/>
</dbReference>
<dbReference type="InterPro" id="IPR002575">
    <property type="entry name" value="Aminoglycoside_PTrfase"/>
</dbReference>
<dbReference type="AlphaFoldDB" id="A0A917NBM1"/>
<evidence type="ECO:0000259" key="1">
    <source>
        <dbReference type="Pfam" id="PF01636"/>
    </source>
</evidence>
<accession>A0A917NBM1</accession>
<evidence type="ECO:0000313" key="3">
    <source>
        <dbReference type="Proteomes" id="UP000613743"/>
    </source>
</evidence>
<dbReference type="Pfam" id="PF01636">
    <property type="entry name" value="APH"/>
    <property type="match status" value="1"/>
</dbReference>
<dbReference type="EMBL" id="BMPZ01000007">
    <property type="protein sequence ID" value="GGI86144.1"/>
    <property type="molecule type" value="Genomic_DNA"/>
</dbReference>
<proteinExistence type="predicted"/>
<comment type="caution">
    <text evidence="2">The sequence shown here is derived from an EMBL/GenBank/DDBJ whole genome shotgun (WGS) entry which is preliminary data.</text>
</comment>
<name>A0A917NBM1_9GAMM</name>
<feature type="domain" description="Aminoglycoside phosphotransferase" evidence="1">
    <location>
        <begin position="173"/>
        <end position="266"/>
    </location>
</feature>
<reference evidence="2" key="2">
    <citation type="submission" date="2020-09" db="EMBL/GenBank/DDBJ databases">
        <authorList>
            <person name="Sun Q."/>
            <person name="Ohkuma M."/>
        </authorList>
    </citation>
    <scope>NUCLEOTIDE SEQUENCE</scope>
    <source>
        <strain evidence="2">JCM 30804</strain>
    </source>
</reference>
<gene>
    <name evidence="2" type="ORF">GCM10009332_24310</name>
</gene>
<keyword evidence="3" id="KW-1185">Reference proteome</keyword>
<organism evidence="2 3">
    <name type="scientific">Shewanella gelidii</name>
    <dbReference type="NCBI Taxonomy" id="1642821"/>
    <lineage>
        <taxon>Bacteria</taxon>
        <taxon>Pseudomonadati</taxon>
        <taxon>Pseudomonadota</taxon>
        <taxon>Gammaproteobacteria</taxon>
        <taxon>Alteromonadales</taxon>
        <taxon>Shewanellaceae</taxon>
        <taxon>Shewanella</taxon>
    </lineage>
</organism>